<feature type="non-terminal residue" evidence="1">
    <location>
        <position position="1"/>
    </location>
</feature>
<dbReference type="Gene3D" id="3.40.50.12780">
    <property type="entry name" value="N-terminal domain of ligase-like"/>
    <property type="match status" value="1"/>
</dbReference>
<dbReference type="SUPFAM" id="SSF56801">
    <property type="entry name" value="Acetyl-CoA synthetase-like"/>
    <property type="match status" value="1"/>
</dbReference>
<organism evidence="1 2">
    <name type="scientific">Haematococcus lacustris</name>
    <name type="common">Green alga</name>
    <name type="synonym">Haematococcus pluvialis</name>
    <dbReference type="NCBI Taxonomy" id="44745"/>
    <lineage>
        <taxon>Eukaryota</taxon>
        <taxon>Viridiplantae</taxon>
        <taxon>Chlorophyta</taxon>
        <taxon>core chlorophytes</taxon>
        <taxon>Chlorophyceae</taxon>
        <taxon>CS clade</taxon>
        <taxon>Chlamydomonadales</taxon>
        <taxon>Haematococcaceae</taxon>
        <taxon>Haematococcus</taxon>
    </lineage>
</organism>
<dbReference type="GO" id="GO:0016020">
    <property type="term" value="C:membrane"/>
    <property type="evidence" value="ECO:0007669"/>
    <property type="project" value="TreeGrafter"/>
</dbReference>
<evidence type="ECO:0000313" key="1">
    <source>
        <dbReference type="EMBL" id="GFH27390.1"/>
    </source>
</evidence>
<dbReference type="AlphaFoldDB" id="A0A6A0A0J0"/>
<keyword evidence="2" id="KW-1185">Reference proteome</keyword>
<proteinExistence type="predicted"/>
<dbReference type="EMBL" id="BLLF01003457">
    <property type="protein sequence ID" value="GFH27390.1"/>
    <property type="molecule type" value="Genomic_DNA"/>
</dbReference>
<comment type="caution">
    <text evidence="1">The sequence shown here is derived from an EMBL/GenBank/DDBJ whole genome shotgun (WGS) entry which is preliminary data.</text>
</comment>
<dbReference type="GO" id="GO:0005783">
    <property type="term" value="C:endoplasmic reticulum"/>
    <property type="evidence" value="ECO:0007669"/>
    <property type="project" value="TreeGrafter"/>
</dbReference>
<reference evidence="1 2" key="1">
    <citation type="submission" date="2020-02" db="EMBL/GenBank/DDBJ databases">
        <title>Draft genome sequence of Haematococcus lacustris strain NIES-144.</title>
        <authorList>
            <person name="Morimoto D."/>
            <person name="Nakagawa S."/>
            <person name="Yoshida T."/>
            <person name="Sawayama S."/>
        </authorList>
    </citation>
    <scope>NUCLEOTIDE SEQUENCE [LARGE SCALE GENOMIC DNA]</scope>
    <source>
        <strain evidence="1 2">NIES-144</strain>
    </source>
</reference>
<dbReference type="PANTHER" id="PTHR43272">
    <property type="entry name" value="LONG-CHAIN-FATTY-ACID--COA LIGASE"/>
    <property type="match status" value="1"/>
</dbReference>
<name>A0A6A0A0J0_HAELA</name>
<feature type="non-terminal residue" evidence="1">
    <location>
        <position position="110"/>
    </location>
</feature>
<evidence type="ECO:0000313" key="2">
    <source>
        <dbReference type="Proteomes" id="UP000485058"/>
    </source>
</evidence>
<protein>
    <submittedName>
        <fullName evidence="1">AMP-binding domain-containing protein</fullName>
    </submittedName>
</protein>
<accession>A0A6A0A0J0</accession>
<dbReference type="Proteomes" id="UP000485058">
    <property type="component" value="Unassembled WGS sequence"/>
</dbReference>
<dbReference type="InterPro" id="IPR042099">
    <property type="entry name" value="ANL_N_sf"/>
</dbReference>
<dbReference type="PANTHER" id="PTHR43272:SF3">
    <property type="entry name" value="LONG CHAIN ACYL-COA SYNTHETASE 4"/>
    <property type="match status" value="1"/>
</dbReference>
<sequence length="110" mass="12098">MSAWLYSSQPAAHRPPPHACNRQSLHCVPLYDSLGENAIEYIINHSECVVAFVASDKFPGLIKALDKTRGVLKTVVYWGPGSPSAQKAVTDAGYALYSFQELQELGRQHP</sequence>
<gene>
    <name evidence="1" type="ORF">HaLaN_25703</name>
</gene>
<dbReference type="GO" id="GO:0004467">
    <property type="term" value="F:long-chain fatty acid-CoA ligase activity"/>
    <property type="evidence" value="ECO:0007669"/>
    <property type="project" value="TreeGrafter"/>
</dbReference>